<dbReference type="EMBL" id="RAWI01000154">
    <property type="protein sequence ID" value="RKI06305.1"/>
    <property type="molecule type" value="Genomic_DNA"/>
</dbReference>
<comment type="catalytic activity">
    <reaction evidence="1">
        <text>ATP + protein L-histidine = ADP + protein N-phospho-L-histidine.</text>
        <dbReference type="EC" id="2.7.13.3"/>
    </reaction>
</comment>
<feature type="compositionally biased region" description="Low complexity" evidence="5">
    <location>
        <begin position="394"/>
        <end position="405"/>
    </location>
</feature>
<dbReference type="EC" id="2.7.13.3" evidence="2"/>
<comment type="caution">
    <text evidence="8">The sequence shown here is derived from an EMBL/GenBank/DDBJ whole genome shotgun (WGS) entry which is preliminary data.</text>
</comment>
<dbReference type="Gene3D" id="1.10.287.130">
    <property type="match status" value="1"/>
</dbReference>
<dbReference type="InterPro" id="IPR005467">
    <property type="entry name" value="His_kinase_dom"/>
</dbReference>
<dbReference type="Pfam" id="PF02518">
    <property type="entry name" value="HATPase_c"/>
    <property type="match status" value="1"/>
</dbReference>
<dbReference type="Gene3D" id="3.30.565.10">
    <property type="entry name" value="Histidine kinase-like ATPase, C-terminal domain"/>
    <property type="match status" value="1"/>
</dbReference>
<dbReference type="InterPro" id="IPR011006">
    <property type="entry name" value="CheY-like_superfamily"/>
</dbReference>
<dbReference type="CDD" id="cd00075">
    <property type="entry name" value="HATPase"/>
    <property type="match status" value="1"/>
</dbReference>
<dbReference type="PANTHER" id="PTHR43547:SF2">
    <property type="entry name" value="HYBRID SIGNAL TRANSDUCTION HISTIDINE KINASE C"/>
    <property type="match status" value="1"/>
</dbReference>
<evidence type="ECO:0000259" key="7">
    <source>
        <dbReference type="PROSITE" id="PS50110"/>
    </source>
</evidence>
<keyword evidence="8" id="KW-0418">Kinase</keyword>
<dbReference type="SUPFAM" id="SSF55874">
    <property type="entry name" value="ATPase domain of HSP90 chaperone/DNA topoisomerase II/histidine kinase"/>
    <property type="match status" value="1"/>
</dbReference>
<dbReference type="Proteomes" id="UP000278907">
    <property type="component" value="Unassembled WGS sequence"/>
</dbReference>
<evidence type="ECO:0000256" key="3">
    <source>
        <dbReference type="ARBA" id="ARBA00022553"/>
    </source>
</evidence>
<dbReference type="SUPFAM" id="SSF52172">
    <property type="entry name" value="CheY-like"/>
    <property type="match status" value="1"/>
</dbReference>
<name>A0ABX9QHF7_9BACT</name>
<dbReference type="CDD" id="cd00156">
    <property type="entry name" value="REC"/>
    <property type="match status" value="1"/>
</dbReference>
<dbReference type="InterPro" id="IPR036890">
    <property type="entry name" value="HATPase_C_sf"/>
</dbReference>
<feature type="region of interest" description="Disordered" evidence="5">
    <location>
        <begin position="385"/>
        <end position="405"/>
    </location>
</feature>
<evidence type="ECO:0000313" key="8">
    <source>
        <dbReference type="EMBL" id="RKI06305.1"/>
    </source>
</evidence>
<keyword evidence="8" id="KW-0808">Transferase</keyword>
<dbReference type="Gene3D" id="3.40.50.2300">
    <property type="match status" value="1"/>
</dbReference>
<dbReference type="PROSITE" id="PS50110">
    <property type="entry name" value="RESPONSE_REGULATORY"/>
    <property type="match status" value="1"/>
</dbReference>
<keyword evidence="3 4" id="KW-0597">Phosphoprotein</keyword>
<dbReference type="SMART" id="SM00388">
    <property type="entry name" value="HisKA"/>
    <property type="match status" value="1"/>
</dbReference>
<dbReference type="InterPro" id="IPR001789">
    <property type="entry name" value="Sig_transdc_resp-reg_receiver"/>
</dbReference>
<sequence>MTLRVLLVDDGMSDRIAVSRALAKDPDMKWEVAQVASAEEALTYLSQHSADAMLLDYHLPGMNGVALLQQLAALGLPAIPAVVVLTGSGNERVAVDAMKAGAQDYLVKEAFSPERLRRSLRAAVDTVRMTRELEERRLRAERAEAAARDALVVRDELFSLATHDLKGPLQIMTLNAQVLRRQIPAAVMTPALETRLGHIVRAAHRMGELIDHFLEVTRGQERPLKREPMDLLAMVHGKVRELEATATRHVFVLEAPEGRDFTGNWDAHALERVLENLLGNAVKYSAAGSTVTVRLGVEDDEPQRYVLLYVVDQGIGIPAADLPFVFERFHRGRNVSQDVSGSGVGLASARRMVELHGGTLSVESLENQGSTFIVRLPRGLQVSVFPTTPPPQGAAPAGGPTHSAR</sequence>
<evidence type="ECO:0000259" key="6">
    <source>
        <dbReference type="PROSITE" id="PS50109"/>
    </source>
</evidence>
<feature type="domain" description="Histidine kinase" evidence="6">
    <location>
        <begin position="160"/>
        <end position="380"/>
    </location>
</feature>
<proteinExistence type="predicted"/>
<reference evidence="8 9" key="1">
    <citation type="submission" date="2018-09" db="EMBL/GenBank/DDBJ databases">
        <authorList>
            <person name="Livingstone P.G."/>
            <person name="Whitworth D.E."/>
        </authorList>
    </citation>
    <scope>NUCLEOTIDE SEQUENCE [LARGE SCALE GENOMIC DNA]</scope>
    <source>
        <strain evidence="8 9">CA031B</strain>
    </source>
</reference>
<dbReference type="Pfam" id="PF00072">
    <property type="entry name" value="Response_reg"/>
    <property type="match status" value="1"/>
</dbReference>
<dbReference type="InterPro" id="IPR003594">
    <property type="entry name" value="HATPase_dom"/>
</dbReference>
<evidence type="ECO:0000256" key="1">
    <source>
        <dbReference type="ARBA" id="ARBA00000085"/>
    </source>
</evidence>
<gene>
    <name evidence="8" type="ORF">D7Y13_20475</name>
</gene>
<dbReference type="PRINTS" id="PR00344">
    <property type="entry name" value="BCTRLSENSOR"/>
</dbReference>
<accession>A0ABX9QHF7</accession>
<evidence type="ECO:0000256" key="2">
    <source>
        <dbReference type="ARBA" id="ARBA00012438"/>
    </source>
</evidence>
<dbReference type="RefSeq" id="WP_120584902.1">
    <property type="nucleotide sequence ID" value="NZ_RAWI01000154.1"/>
</dbReference>
<dbReference type="InterPro" id="IPR004358">
    <property type="entry name" value="Sig_transdc_His_kin-like_C"/>
</dbReference>
<dbReference type="InterPro" id="IPR036097">
    <property type="entry name" value="HisK_dim/P_sf"/>
</dbReference>
<dbReference type="GO" id="GO:0016301">
    <property type="term" value="F:kinase activity"/>
    <property type="evidence" value="ECO:0007669"/>
    <property type="project" value="UniProtKB-KW"/>
</dbReference>
<organism evidence="8 9">
    <name type="scientific">Corallococcus praedator</name>
    <dbReference type="NCBI Taxonomy" id="2316724"/>
    <lineage>
        <taxon>Bacteria</taxon>
        <taxon>Pseudomonadati</taxon>
        <taxon>Myxococcota</taxon>
        <taxon>Myxococcia</taxon>
        <taxon>Myxococcales</taxon>
        <taxon>Cystobacterineae</taxon>
        <taxon>Myxococcaceae</taxon>
        <taxon>Corallococcus</taxon>
    </lineage>
</organism>
<dbReference type="SUPFAM" id="SSF47384">
    <property type="entry name" value="Homodimeric domain of signal transducing histidine kinase"/>
    <property type="match status" value="1"/>
</dbReference>
<evidence type="ECO:0000256" key="5">
    <source>
        <dbReference type="SAM" id="MobiDB-lite"/>
    </source>
</evidence>
<dbReference type="InterPro" id="IPR003661">
    <property type="entry name" value="HisK_dim/P_dom"/>
</dbReference>
<feature type="domain" description="Response regulatory" evidence="7">
    <location>
        <begin position="4"/>
        <end position="123"/>
    </location>
</feature>
<dbReference type="SMART" id="SM00387">
    <property type="entry name" value="HATPase_c"/>
    <property type="match status" value="1"/>
</dbReference>
<protein>
    <recommendedName>
        <fullName evidence="2">histidine kinase</fullName>
        <ecNumber evidence="2">2.7.13.3</ecNumber>
    </recommendedName>
</protein>
<dbReference type="PANTHER" id="PTHR43547">
    <property type="entry name" value="TWO-COMPONENT HISTIDINE KINASE"/>
    <property type="match status" value="1"/>
</dbReference>
<keyword evidence="9" id="KW-1185">Reference proteome</keyword>
<evidence type="ECO:0000313" key="9">
    <source>
        <dbReference type="Proteomes" id="UP000278907"/>
    </source>
</evidence>
<dbReference type="PROSITE" id="PS50109">
    <property type="entry name" value="HIS_KIN"/>
    <property type="match status" value="1"/>
</dbReference>
<dbReference type="Pfam" id="PF00512">
    <property type="entry name" value="HisKA"/>
    <property type="match status" value="1"/>
</dbReference>
<feature type="modified residue" description="4-aspartylphosphate" evidence="4">
    <location>
        <position position="56"/>
    </location>
</feature>
<evidence type="ECO:0000256" key="4">
    <source>
        <dbReference type="PROSITE-ProRule" id="PRU00169"/>
    </source>
</evidence>
<dbReference type="CDD" id="cd00082">
    <property type="entry name" value="HisKA"/>
    <property type="match status" value="1"/>
</dbReference>
<dbReference type="SMART" id="SM00448">
    <property type="entry name" value="REC"/>
    <property type="match status" value="1"/>
</dbReference>